<keyword evidence="5" id="KW-0408">Iron</keyword>
<sequence length="183" mass="21670">MKRFLIYLISLLPLLYLLVRLFIFEDVSDPIKYIYTITGASATVIIFFSITLSLIREKINLIKYRKEIGLLGFFYALLHLLNFIVLDASFDFSFIIKETVDKPFIYLGMIAFFIVLFMAITSTKDLFRKYNKYHKFVYLALILVTIHWIMAQKAISILQFIYIGIILIIGYYKLLQQIIRKYK</sequence>
<dbReference type="GO" id="GO:0016679">
    <property type="term" value="F:oxidoreductase activity, acting on diphenols and related substances as donors"/>
    <property type="evidence" value="ECO:0007669"/>
    <property type="project" value="TreeGrafter"/>
</dbReference>
<dbReference type="GO" id="GO:0020037">
    <property type="term" value="F:heme binding"/>
    <property type="evidence" value="ECO:0007669"/>
    <property type="project" value="TreeGrafter"/>
</dbReference>
<keyword evidence="4 7" id="KW-1133">Transmembrane helix</keyword>
<dbReference type="PANTHER" id="PTHR36964:SF1">
    <property type="entry name" value="PROTEIN-METHIONINE-SULFOXIDE REDUCTASE HEME-BINDING SUBUNIT MSRQ"/>
    <property type="match status" value="1"/>
</dbReference>
<proteinExistence type="predicted"/>
<evidence type="ECO:0000256" key="2">
    <source>
        <dbReference type="ARBA" id="ARBA00022448"/>
    </source>
</evidence>
<dbReference type="InterPro" id="IPR013130">
    <property type="entry name" value="Fe3_Rdtase_TM_dom"/>
</dbReference>
<evidence type="ECO:0000313" key="9">
    <source>
        <dbReference type="EMBL" id="QKF66355.1"/>
    </source>
</evidence>
<dbReference type="RefSeq" id="WP_128357504.1">
    <property type="nucleotide sequence ID" value="NZ_CP053840.1"/>
</dbReference>
<keyword evidence="2" id="KW-0813">Transport</keyword>
<feature type="domain" description="Ferric oxidoreductase" evidence="8">
    <location>
        <begin position="61"/>
        <end position="144"/>
    </location>
</feature>
<keyword evidence="10" id="KW-1185">Reference proteome</keyword>
<evidence type="ECO:0000259" key="8">
    <source>
        <dbReference type="Pfam" id="PF01794"/>
    </source>
</evidence>
<feature type="transmembrane region" description="Helical" evidence="7">
    <location>
        <begin position="104"/>
        <end position="121"/>
    </location>
</feature>
<feature type="transmembrane region" description="Helical" evidence="7">
    <location>
        <begin position="5"/>
        <end position="23"/>
    </location>
</feature>
<dbReference type="Proteomes" id="UP000503482">
    <property type="component" value="Chromosome"/>
</dbReference>
<dbReference type="Pfam" id="PF01794">
    <property type="entry name" value="Ferric_reduct"/>
    <property type="match status" value="1"/>
</dbReference>
<dbReference type="InterPro" id="IPR022837">
    <property type="entry name" value="MsrQ-like"/>
</dbReference>
<accession>A0AAE7E328</accession>
<feature type="transmembrane region" description="Helical" evidence="7">
    <location>
        <begin position="67"/>
        <end position="84"/>
    </location>
</feature>
<dbReference type="GO" id="GO:0010181">
    <property type="term" value="F:FMN binding"/>
    <property type="evidence" value="ECO:0007669"/>
    <property type="project" value="TreeGrafter"/>
</dbReference>
<dbReference type="GO" id="GO:0005886">
    <property type="term" value="C:plasma membrane"/>
    <property type="evidence" value="ECO:0007669"/>
    <property type="project" value="TreeGrafter"/>
</dbReference>
<protein>
    <submittedName>
        <fullName evidence="9">Periplasmic DMSO/TMAO reductase YedYZ, heme-binding membrane subunit</fullName>
    </submittedName>
</protein>
<dbReference type="EMBL" id="CP053840">
    <property type="protein sequence ID" value="QKF66355.1"/>
    <property type="molecule type" value="Genomic_DNA"/>
</dbReference>
<evidence type="ECO:0000256" key="5">
    <source>
        <dbReference type="ARBA" id="ARBA00023004"/>
    </source>
</evidence>
<keyword evidence="3 7" id="KW-0812">Transmembrane</keyword>
<evidence type="ECO:0000256" key="7">
    <source>
        <dbReference type="SAM" id="Phobius"/>
    </source>
</evidence>
<comment type="subcellular location">
    <subcellularLocation>
        <location evidence="1">Membrane</location>
        <topology evidence="1">Multi-pass membrane protein</topology>
    </subcellularLocation>
</comment>
<evidence type="ECO:0000256" key="3">
    <source>
        <dbReference type="ARBA" id="ARBA00022692"/>
    </source>
</evidence>
<keyword evidence="6 7" id="KW-0472">Membrane</keyword>
<feature type="transmembrane region" description="Helical" evidence="7">
    <location>
        <begin position="35"/>
        <end position="55"/>
    </location>
</feature>
<dbReference type="PANTHER" id="PTHR36964">
    <property type="entry name" value="PROTEIN-METHIONINE-SULFOXIDE REDUCTASE HEME-BINDING SUBUNIT MSRQ"/>
    <property type="match status" value="1"/>
</dbReference>
<name>A0AAE7E328_9BACT</name>
<feature type="transmembrane region" description="Helical" evidence="7">
    <location>
        <begin position="157"/>
        <end position="175"/>
    </location>
</feature>
<dbReference type="KEGG" id="avp:AVENP_0795"/>
<evidence type="ECO:0000256" key="6">
    <source>
        <dbReference type="ARBA" id="ARBA00023136"/>
    </source>
</evidence>
<evidence type="ECO:0000313" key="10">
    <source>
        <dbReference type="Proteomes" id="UP000503482"/>
    </source>
</evidence>
<dbReference type="AlphaFoldDB" id="A0AAE7E328"/>
<evidence type="ECO:0000256" key="1">
    <source>
        <dbReference type="ARBA" id="ARBA00004141"/>
    </source>
</evidence>
<evidence type="ECO:0000256" key="4">
    <source>
        <dbReference type="ARBA" id="ARBA00022989"/>
    </source>
</evidence>
<gene>
    <name evidence="9" type="primary">yedZ</name>
    <name evidence="9" type="ORF">AVENP_0795</name>
</gene>
<reference evidence="9 10" key="1">
    <citation type="submission" date="2020-05" db="EMBL/GenBank/DDBJ databases">
        <title>Complete genome sequencing of Campylobacter and Arcobacter type strains.</title>
        <authorList>
            <person name="Miller W.G."/>
            <person name="Yee E."/>
        </authorList>
    </citation>
    <scope>NUCLEOTIDE SEQUENCE [LARGE SCALE GENOMIC DNA]</scope>
    <source>
        <strain evidence="9 10">LMG 26156</strain>
    </source>
</reference>
<feature type="transmembrane region" description="Helical" evidence="7">
    <location>
        <begin position="133"/>
        <end position="151"/>
    </location>
</feature>
<organism evidence="9 10">
    <name type="scientific">Arcobacter venerupis</name>
    <dbReference type="NCBI Taxonomy" id="1054033"/>
    <lineage>
        <taxon>Bacteria</taxon>
        <taxon>Pseudomonadati</taxon>
        <taxon>Campylobacterota</taxon>
        <taxon>Epsilonproteobacteria</taxon>
        <taxon>Campylobacterales</taxon>
        <taxon>Arcobacteraceae</taxon>
        <taxon>Arcobacter</taxon>
    </lineage>
</organism>